<dbReference type="InterPro" id="IPR017476">
    <property type="entry name" value="UDP-Glc/GDP-Man"/>
</dbReference>
<dbReference type="InterPro" id="IPR001732">
    <property type="entry name" value="UDP-Glc/GDP-Man_DH_N"/>
</dbReference>
<evidence type="ECO:0000256" key="2">
    <source>
        <dbReference type="ARBA" id="ARBA00023002"/>
    </source>
</evidence>
<dbReference type="Pfam" id="PF03720">
    <property type="entry name" value="UDPG_MGDP_dh_C"/>
    <property type="match status" value="1"/>
</dbReference>
<evidence type="ECO:0000313" key="6">
    <source>
        <dbReference type="Proteomes" id="UP000176273"/>
    </source>
</evidence>
<dbReference type="SMART" id="SM00984">
    <property type="entry name" value="UDPG_MGDP_dh_C"/>
    <property type="match status" value="1"/>
</dbReference>
<keyword evidence="3" id="KW-0520">NAD</keyword>
<dbReference type="Gene3D" id="3.40.50.720">
    <property type="entry name" value="NAD(P)-binding Rossmann-like Domain"/>
    <property type="match status" value="3"/>
</dbReference>
<keyword evidence="2" id="KW-0560">Oxidoreductase</keyword>
<dbReference type="Pfam" id="PF00984">
    <property type="entry name" value="UDPG_MGDP_dh"/>
    <property type="match status" value="1"/>
</dbReference>
<dbReference type="NCBIfam" id="TIGR03026">
    <property type="entry name" value="NDP-sugDHase"/>
    <property type="match status" value="1"/>
</dbReference>
<dbReference type="InterPro" id="IPR008927">
    <property type="entry name" value="6-PGluconate_DH-like_C_sf"/>
</dbReference>
<dbReference type="SUPFAM" id="SSF48179">
    <property type="entry name" value="6-phosphogluconate dehydrogenase C-terminal domain-like"/>
    <property type="match status" value="1"/>
</dbReference>
<dbReference type="GO" id="GO:0016616">
    <property type="term" value="F:oxidoreductase activity, acting on the CH-OH group of donors, NAD or NADP as acceptor"/>
    <property type="evidence" value="ECO:0007669"/>
    <property type="project" value="InterPro"/>
</dbReference>
<dbReference type="InterPro" id="IPR036291">
    <property type="entry name" value="NAD(P)-bd_dom_sf"/>
</dbReference>
<reference evidence="5 6" key="1">
    <citation type="journal article" date="2016" name="Nat. Commun.">
        <title>Thousands of microbial genomes shed light on interconnected biogeochemical processes in an aquifer system.</title>
        <authorList>
            <person name="Anantharaman K."/>
            <person name="Brown C.T."/>
            <person name="Hug L.A."/>
            <person name="Sharon I."/>
            <person name="Castelle C.J."/>
            <person name="Probst A.J."/>
            <person name="Thomas B.C."/>
            <person name="Singh A."/>
            <person name="Wilkins M.J."/>
            <person name="Karaoz U."/>
            <person name="Brodie E.L."/>
            <person name="Williams K.H."/>
            <person name="Hubbard S.S."/>
            <person name="Banfield J.F."/>
        </authorList>
    </citation>
    <scope>NUCLEOTIDE SEQUENCE [LARGE SCALE GENOMIC DNA]</scope>
</reference>
<dbReference type="GO" id="GO:0051287">
    <property type="term" value="F:NAD binding"/>
    <property type="evidence" value="ECO:0007669"/>
    <property type="project" value="InterPro"/>
</dbReference>
<dbReference type="InterPro" id="IPR001509">
    <property type="entry name" value="Epimerase_deHydtase"/>
</dbReference>
<dbReference type="InterPro" id="IPR028359">
    <property type="entry name" value="UDP_ManNAc/GlcNAc_DH"/>
</dbReference>
<comment type="caution">
    <text evidence="5">The sequence shown here is derived from an EMBL/GenBank/DDBJ whole genome shotgun (WGS) entry which is preliminary data.</text>
</comment>
<evidence type="ECO:0000313" key="5">
    <source>
        <dbReference type="EMBL" id="OGG37530.1"/>
    </source>
</evidence>
<feature type="domain" description="UDP-glucose/GDP-mannose dehydrogenase C-terminal" evidence="4">
    <location>
        <begin position="309"/>
        <end position="397"/>
    </location>
</feature>
<dbReference type="InterPro" id="IPR014026">
    <property type="entry name" value="UDP-Glc/GDP-Man_DH_dimer"/>
</dbReference>
<protein>
    <recommendedName>
        <fullName evidence="4">UDP-glucose/GDP-mannose dehydrogenase C-terminal domain-containing protein</fullName>
    </recommendedName>
</protein>
<dbReference type="Pfam" id="PF01370">
    <property type="entry name" value="Epimerase"/>
    <property type="match status" value="1"/>
</dbReference>
<dbReference type="InterPro" id="IPR014027">
    <property type="entry name" value="UDP-Glc/GDP-Man_DH_C"/>
</dbReference>
<dbReference type="AlphaFoldDB" id="A0A1F6BKV1"/>
<organism evidence="5 6">
    <name type="scientific">Candidatus Jorgensenbacteria bacterium GWA1_54_12</name>
    <dbReference type="NCBI Taxonomy" id="1798468"/>
    <lineage>
        <taxon>Bacteria</taxon>
        <taxon>Candidatus Joergenseniibacteriota</taxon>
    </lineage>
</organism>
<dbReference type="GO" id="GO:0000271">
    <property type="term" value="P:polysaccharide biosynthetic process"/>
    <property type="evidence" value="ECO:0007669"/>
    <property type="project" value="InterPro"/>
</dbReference>
<dbReference type="STRING" id="1798468.A2110_03020"/>
<dbReference type="PIRSF" id="PIRSF000124">
    <property type="entry name" value="UDPglc_GDPman_dh"/>
    <property type="match status" value="1"/>
</dbReference>
<dbReference type="SUPFAM" id="SSF51735">
    <property type="entry name" value="NAD(P)-binding Rossmann-fold domains"/>
    <property type="match status" value="2"/>
</dbReference>
<dbReference type="GO" id="GO:0016628">
    <property type="term" value="F:oxidoreductase activity, acting on the CH-CH group of donors, NAD or NADP as acceptor"/>
    <property type="evidence" value="ECO:0007669"/>
    <property type="project" value="InterPro"/>
</dbReference>
<dbReference type="InterPro" id="IPR036220">
    <property type="entry name" value="UDP-Glc/GDP-Man_DH_C_sf"/>
</dbReference>
<dbReference type="SUPFAM" id="SSF52413">
    <property type="entry name" value="UDP-glucose/GDP-mannose dehydrogenase C-terminal domain"/>
    <property type="match status" value="1"/>
</dbReference>
<dbReference type="EMBL" id="MFKH01000010">
    <property type="protein sequence ID" value="OGG37530.1"/>
    <property type="molecule type" value="Genomic_DNA"/>
</dbReference>
<proteinExistence type="inferred from homology"/>
<evidence type="ECO:0000256" key="1">
    <source>
        <dbReference type="ARBA" id="ARBA00007637"/>
    </source>
</evidence>
<dbReference type="PANTHER" id="PTHR43000">
    <property type="entry name" value="DTDP-D-GLUCOSE 4,6-DEHYDRATASE-RELATED"/>
    <property type="match status" value="1"/>
</dbReference>
<name>A0A1F6BKV1_9BACT</name>
<comment type="similarity">
    <text evidence="1">Belongs to the NAD(P)-dependent epimerase/dehydratase family.</text>
</comment>
<sequence>MKYDLCIIGGAGHVGLPLGVAFANSGVRTAIFDVNQEALEKIRSGQFPFKERGGNEALQTALRANTLFVTDSPESISDSKFIIIVVGTPIDEYLSPNHSLTTKLLDKYFDYFRDGQIVILRSTVYPGTTEKVQNYFQKRGKQVKLAMCPERISQGYALEEFKVLPQIISVIDDSAFEEVSSLFKKIASAEIIRIKPIEAELAKLFTNAWRYIKFAVGTQFFTIAHDHGLDYHQIEKAMKKDYARNNDLPAPGFTAGPCLLKDTMQLAAFTNNNFLLGHAAMLVNEGLVNHIIQGLKREYPEFLKDKTLGILGMAFKADNDDHRDSLSYKLRKIGRVECKNVLCTDVYIKDPSFVPLETVLKESDILVLATPHAKYASIDPRKYPDKKFIDIWNFWGAQKTKRILITGAAGFIGYHLALHLLEKYGNECELVLVDNLQKEGMDEELKKLIGNPQISFKNLDLTDPHAYGEIGENYDYVYHLAAINHTQLFYEIPHKILRTNTLSLIHMLDWFKEKSNKGKFCFTSSNEAYAGALNAFGTLPLPTPEDVPLVIEDPKNPRWSYAATKLVGELFVNHYAKMYNFRALIVRPHNFYGPRAGHGGHVIPDFAERIARQIDPFPIYGADDTRTFCYISDAVRAMSALMDSPQTDKQPIETVHIGDFEEITMQELAHKMFETANWRPQSLDIKNSPSGSVKRRLANITKLQGLTGWRPEVSLMEGLKRTYDWYLKHPRGA</sequence>
<gene>
    <name evidence="5" type="ORF">A2110_03020</name>
</gene>
<evidence type="ECO:0000259" key="4">
    <source>
        <dbReference type="SMART" id="SM00984"/>
    </source>
</evidence>
<accession>A0A1F6BKV1</accession>
<dbReference type="PIRSF" id="PIRSF500136">
    <property type="entry name" value="UDP_ManNAc_DH"/>
    <property type="match status" value="1"/>
</dbReference>
<dbReference type="Proteomes" id="UP000176273">
    <property type="component" value="Unassembled WGS sequence"/>
</dbReference>
<dbReference type="Pfam" id="PF03721">
    <property type="entry name" value="UDPG_MGDP_dh_N"/>
    <property type="match status" value="1"/>
</dbReference>
<evidence type="ECO:0000256" key="3">
    <source>
        <dbReference type="ARBA" id="ARBA00023027"/>
    </source>
</evidence>